<dbReference type="EMBL" id="KN838566">
    <property type="protein sequence ID" value="KIK04853.1"/>
    <property type="molecule type" value="Genomic_DNA"/>
</dbReference>
<dbReference type="AlphaFoldDB" id="A0A0C9Y9Z1"/>
<keyword evidence="2" id="KW-1185">Reference proteome</keyword>
<reference evidence="2" key="2">
    <citation type="submission" date="2015-01" db="EMBL/GenBank/DDBJ databases">
        <title>Evolutionary Origins and Diversification of the Mycorrhizal Mutualists.</title>
        <authorList>
            <consortium name="DOE Joint Genome Institute"/>
            <consortium name="Mycorrhizal Genomics Consortium"/>
            <person name="Kohler A."/>
            <person name="Kuo A."/>
            <person name="Nagy L.G."/>
            <person name="Floudas D."/>
            <person name="Copeland A."/>
            <person name="Barry K.W."/>
            <person name="Cichocki N."/>
            <person name="Veneault-Fourrey C."/>
            <person name="LaButti K."/>
            <person name="Lindquist E.A."/>
            <person name="Lipzen A."/>
            <person name="Lundell T."/>
            <person name="Morin E."/>
            <person name="Murat C."/>
            <person name="Riley R."/>
            <person name="Ohm R."/>
            <person name="Sun H."/>
            <person name="Tunlid A."/>
            <person name="Henrissat B."/>
            <person name="Grigoriev I.V."/>
            <person name="Hibbett D.S."/>
            <person name="Martin F."/>
        </authorList>
    </citation>
    <scope>NUCLEOTIDE SEQUENCE [LARGE SCALE GENOMIC DNA]</scope>
    <source>
        <strain evidence="2">LaAM-08-1</strain>
    </source>
</reference>
<dbReference type="HOGENOM" id="CLU_1949166_0_0_1"/>
<evidence type="ECO:0000313" key="2">
    <source>
        <dbReference type="Proteomes" id="UP000054477"/>
    </source>
</evidence>
<evidence type="ECO:0000313" key="1">
    <source>
        <dbReference type="EMBL" id="KIK04853.1"/>
    </source>
</evidence>
<reference evidence="1 2" key="1">
    <citation type="submission" date="2014-04" db="EMBL/GenBank/DDBJ databases">
        <authorList>
            <consortium name="DOE Joint Genome Institute"/>
            <person name="Kuo A."/>
            <person name="Kohler A."/>
            <person name="Nagy L.G."/>
            <person name="Floudas D."/>
            <person name="Copeland A."/>
            <person name="Barry K.W."/>
            <person name="Cichocki N."/>
            <person name="Veneault-Fourrey C."/>
            <person name="LaButti K."/>
            <person name="Lindquist E.A."/>
            <person name="Lipzen A."/>
            <person name="Lundell T."/>
            <person name="Morin E."/>
            <person name="Murat C."/>
            <person name="Sun H."/>
            <person name="Tunlid A."/>
            <person name="Henrissat B."/>
            <person name="Grigoriev I.V."/>
            <person name="Hibbett D.S."/>
            <person name="Martin F."/>
            <person name="Nordberg H.P."/>
            <person name="Cantor M.N."/>
            <person name="Hua S.X."/>
        </authorList>
    </citation>
    <scope>NUCLEOTIDE SEQUENCE [LARGE SCALE GENOMIC DNA]</scope>
    <source>
        <strain evidence="1 2">LaAM-08-1</strain>
    </source>
</reference>
<protein>
    <submittedName>
        <fullName evidence="1">Uncharacterized protein</fullName>
    </submittedName>
</protein>
<organism evidence="1 2">
    <name type="scientific">Laccaria amethystina LaAM-08-1</name>
    <dbReference type="NCBI Taxonomy" id="1095629"/>
    <lineage>
        <taxon>Eukaryota</taxon>
        <taxon>Fungi</taxon>
        <taxon>Dikarya</taxon>
        <taxon>Basidiomycota</taxon>
        <taxon>Agaricomycotina</taxon>
        <taxon>Agaricomycetes</taxon>
        <taxon>Agaricomycetidae</taxon>
        <taxon>Agaricales</taxon>
        <taxon>Agaricineae</taxon>
        <taxon>Hydnangiaceae</taxon>
        <taxon>Laccaria</taxon>
    </lineage>
</organism>
<proteinExistence type="predicted"/>
<name>A0A0C9Y9Z1_9AGAR</name>
<sequence>MQRLEINRLGKITIQYTSCSNAHRRTLAHNRSDSRFYSLRHTRVSYPLSERHWFLAEDLERMKGLTTFPWLFLPDSYVFCLVLGQKIRILYQNEAYRPQSVAVSGRTKAGFIKSCESGRSQLFGPGRDR</sequence>
<accession>A0A0C9Y9Z1</accession>
<dbReference type="Proteomes" id="UP000054477">
    <property type="component" value="Unassembled WGS sequence"/>
</dbReference>
<gene>
    <name evidence="1" type="ORF">K443DRAFT_401010</name>
</gene>